<accession>A0A2H0DU04</accession>
<gene>
    <name evidence="1" type="ORF">COW83_04685</name>
</gene>
<sequence length="132" mass="15743">MIINEVKDKFVELRANGYSFSKIADELSISKPTLISWSQELKNNISNMETIQRDSYYEKYRIDKLKRIESFSGEMDRVWAEFRKRDLSEVSTDKLFSLLTRLQQSLDNEIEPTRFYGKRTHLDFNEDESWVA</sequence>
<name>A0A2H0DU04_9BACT</name>
<evidence type="ECO:0000313" key="2">
    <source>
        <dbReference type="Proteomes" id="UP000231136"/>
    </source>
</evidence>
<dbReference type="AlphaFoldDB" id="A0A2H0DU04"/>
<dbReference type="EMBL" id="PCTR01000137">
    <property type="protein sequence ID" value="PIP85348.1"/>
    <property type="molecule type" value="Genomic_DNA"/>
</dbReference>
<organism evidence="1 2">
    <name type="scientific">Candidatus Collierbacteria bacterium CG22_combo_CG10-13_8_21_14_all_43_12</name>
    <dbReference type="NCBI Taxonomy" id="1974537"/>
    <lineage>
        <taxon>Bacteria</taxon>
        <taxon>Candidatus Collieribacteriota</taxon>
    </lineage>
</organism>
<protein>
    <recommendedName>
        <fullName evidence="3">Resolvase HTH domain-containing protein</fullName>
    </recommendedName>
</protein>
<dbReference type="Proteomes" id="UP000231136">
    <property type="component" value="Unassembled WGS sequence"/>
</dbReference>
<evidence type="ECO:0008006" key="3">
    <source>
        <dbReference type="Google" id="ProtNLM"/>
    </source>
</evidence>
<proteinExistence type="predicted"/>
<reference evidence="1 2" key="1">
    <citation type="submission" date="2017-09" db="EMBL/GenBank/DDBJ databases">
        <title>Depth-based differentiation of microbial function through sediment-hosted aquifers and enrichment of novel symbionts in the deep terrestrial subsurface.</title>
        <authorList>
            <person name="Probst A.J."/>
            <person name="Ladd B."/>
            <person name="Jarett J.K."/>
            <person name="Geller-Mcgrath D.E."/>
            <person name="Sieber C.M."/>
            <person name="Emerson J.B."/>
            <person name="Anantharaman K."/>
            <person name="Thomas B.C."/>
            <person name="Malmstrom R."/>
            <person name="Stieglmeier M."/>
            <person name="Klingl A."/>
            <person name="Woyke T."/>
            <person name="Ryan C.M."/>
            <person name="Banfield J.F."/>
        </authorList>
    </citation>
    <scope>NUCLEOTIDE SEQUENCE [LARGE SCALE GENOMIC DNA]</scope>
    <source>
        <strain evidence="1">CG22_combo_CG10-13_8_21_14_all_43_12</strain>
    </source>
</reference>
<comment type="caution">
    <text evidence="1">The sequence shown here is derived from an EMBL/GenBank/DDBJ whole genome shotgun (WGS) entry which is preliminary data.</text>
</comment>
<evidence type="ECO:0000313" key="1">
    <source>
        <dbReference type="EMBL" id="PIP85348.1"/>
    </source>
</evidence>